<dbReference type="Pfam" id="PF00076">
    <property type="entry name" value="RRM_1"/>
    <property type="match status" value="2"/>
</dbReference>
<gene>
    <name evidence="5" type="ORF">CVLEPA_LOCUS27725</name>
</gene>
<sequence length="299" mass="33607">MSHSRPRIYVGRLSHRARESDVDRFFRGFGKIHDIMLKNGFGFVEFEDYRDAEDAIHELNGRDLCGERVLLEMARGIPRGAGGAFVSDYVPPAPPRSSRNHRSSRSSSGTGGYFGRPSDDGYRIIVENLSSRVGWQDLKDMVRSYGEVIYADAHHYRKNEGVVELASRSEVKLAVEKLDGKEINGRRIKVTADLPRPSKSRSRSPRGRSRSYSRSRSRSMDHNSNKRYGRSTSRENGSPVDRNGRSRSRSGSRSPQKKSVRSRSREEKQSDDQHSRSVTPNSGSYRSGSGSPDANARSP</sequence>
<dbReference type="InterPro" id="IPR000504">
    <property type="entry name" value="RRM_dom"/>
</dbReference>
<proteinExistence type="predicted"/>
<evidence type="ECO:0000313" key="5">
    <source>
        <dbReference type="EMBL" id="CAK8694348.1"/>
    </source>
</evidence>
<evidence type="ECO:0000256" key="3">
    <source>
        <dbReference type="SAM" id="MobiDB-lite"/>
    </source>
</evidence>
<comment type="caution">
    <text evidence="5">The sequence shown here is derived from an EMBL/GenBank/DDBJ whole genome shotgun (WGS) entry which is preliminary data.</text>
</comment>
<feature type="compositionally biased region" description="Basic residues" evidence="3">
    <location>
        <begin position="245"/>
        <end position="262"/>
    </location>
</feature>
<name>A0ABP0GSP8_CLALP</name>
<evidence type="ECO:0000256" key="1">
    <source>
        <dbReference type="ARBA" id="ARBA00022884"/>
    </source>
</evidence>
<dbReference type="InterPro" id="IPR050374">
    <property type="entry name" value="RRT5_SRSF_SR"/>
</dbReference>
<feature type="domain" description="RRM" evidence="4">
    <location>
        <begin position="122"/>
        <end position="195"/>
    </location>
</feature>
<dbReference type="PANTHER" id="PTHR23003:SF51">
    <property type="entry name" value="SERINE-ARGININE PROTEIN 55"/>
    <property type="match status" value="1"/>
</dbReference>
<evidence type="ECO:0000313" key="6">
    <source>
        <dbReference type="Proteomes" id="UP001642483"/>
    </source>
</evidence>
<dbReference type="InterPro" id="IPR012677">
    <property type="entry name" value="Nucleotide-bd_a/b_plait_sf"/>
</dbReference>
<keyword evidence="6" id="KW-1185">Reference proteome</keyword>
<feature type="compositionally biased region" description="Polar residues" evidence="3">
    <location>
        <begin position="276"/>
        <end position="299"/>
    </location>
</feature>
<dbReference type="Gene3D" id="3.30.70.330">
    <property type="match status" value="2"/>
</dbReference>
<feature type="region of interest" description="Disordered" evidence="3">
    <location>
        <begin position="88"/>
        <end position="115"/>
    </location>
</feature>
<evidence type="ECO:0000259" key="4">
    <source>
        <dbReference type="PROSITE" id="PS50102"/>
    </source>
</evidence>
<dbReference type="PROSITE" id="PS50102">
    <property type="entry name" value="RRM"/>
    <property type="match status" value="2"/>
</dbReference>
<feature type="domain" description="RRM" evidence="4">
    <location>
        <begin position="6"/>
        <end position="76"/>
    </location>
</feature>
<feature type="compositionally biased region" description="Basic residues" evidence="3">
    <location>
        <begin position="198"/>
        <end position="217"/>
    </location>
</feature>
<dbReference type="SUPFAM" id="SSF54928">
    <property type="entry name" value="RNA-binding domain, RBD"/>
    <property type="match status" value="1"/>
</dbReference>
<dbReference type="Proteomes" id="UP001642483">
    <property type="component" value="Unassembled WGS sequence"/>
</dbReference>
<feature type="region of interest" description="Disordered" evidence="3">
    <location>
        <begin position="187"/>
        <end position="299"/>
    </location>
</feature>
<dbReference type="PANTHER" id="PTHR23003">
    <property type="entry name" value="RNA RECOGNITION MOTIF RRM DOMAIN CONTAINING PROTEIN"/>
    <property type="match status" value="1"/>
</dbReference>
<evidence type="ECO:0000256" key="2">
    <source>
        <dbReference type="PROSITE-ProRule" id="PRU00176"/>
    </source>
</evidence>
<dbReference type="CDD" id="cd12337">
    <property type="entry name" value="RRM1_SRSF4_like"/>
    <property type="match status" value="1"/>
</dbReference>
<reference evidence="5 6" key="1">
    <citation type="submission" date="2024-02" db="EMBL/GenBank/DDBJ databases">
        <authorList>
            <person name="Daric V."/>
            <person name="Darras S."/>
        </authorList>
    </citation>
    <scope>NUCLEOTIDE SEQUENCE [LARGE SCALE GENOMIC DNA]</scope>
</reference>
<dbReference type="SMART" id="SM00360">
    <property type="entry name" value="RRM"/>
    <property type="match status" value="2"/>
</dbReference>
<accession>A0ABP0GSP8</accession>
<dbReference type="InterPro" id="IPR035979">
    <property type="entry name" value="RBD_domain_sf"/>
</dbReference>
<keyword evidence="1 2" id="KW-0694">RNA-binding</keyword>
<dbReference type="EMBL" id="CAWYQH010000141">
    <property type="protein sequence ID" value="CAK8694348.1"/>
    <property type="molecule type" value="Genomic_DNA"/>
</dbReference>
<protein>
    <recommendedName>
        <fullName evidence="4">RRM domain-containing protein</fullName>
    </recommendedName>
</protein>
<organism evidence="5 6">
    <name type="scientific">Clavelina lepadiformis</name>
    <name type="common">Light-bulb sea squirt</name>
    <name type="synonym">Ascidia lepadiformis</name>
    <dbReference type="NCBI Taxonomy" id="159417"/>
    <lineage>
        <taxon>Eukaryota</taxon>
        <taxon>Metazoa</taxon>
        <taxon>Chordata</taxon>
        <taxon>Tunicata</taxon>
        <taxon>Ascidiacea</taxon>
        <taxon>Aplousobranchia</taxon>
        <taxon>Clavelinidae</taxon>
        <taxon>Clavelina</taxon>
    </lineage>
</organism>
<feature type="compositionally biased region" description="Basic and acidic residues" evidence="3">
    <location>
        <begin position="263"/>
        <end position="275"/>
    </location>
</feature>